<comment type="function">
    <text evidence="2">One of several proteins that assist in the late maturation steps of the functional core of the 30S ribosomal subunit. Associates with free 30S ribosomal subunits (but not with 30S subunits that are part of 70S ribosomes or polysomes). Required for efficient processing of 16S rRNA. May interact with the 5'-terminal helix region of 16S rRNA.</text>
</comment>
<gene>
    <name evidence="2 3" type="primary">rbfA</name>
    <name evidence="3" type="ORF">CFX1CAM_0709</name>
</gene>
<dbReference type="Gene3D" id="3.30.300.20">
    <property type="match status" value="1"/>
</dbReference>
<dbReference type="EMBL" id="LT859958">
    <property type="protein sequence ID" value="SMX53774.1"/>
    <property type="molecule type" value="Genomic_DNA"/>
</dbReference>
<proteinExistence type="inferred from homology"/>
<dbReference type="PROSITE" id="PS01319">
    <property type="entry name" value="RBFA"/>
    <property type="match status" value="1"/>
</dbReference>
<dbReference type="InterPro" id="IPR023799">
    <property type="entry name" value="RbfA_dom_sf"/>
</dbReference>
<comment type="subcellular location">
    <subcellularLocation>
        <location evidence="2">Cytoplasm</location>
    </subcellularLocation>
</comment>
<comment type="similarity">
    <text evidence="2">Belongs to the RbfA family.</text>
</comment>
<sequence>MPSEIRIKRIQDQIKQVLIEILDGKVNDPRLEQVYITDVTIDRELDFANIYVSALGGADQAQEILDALQKASGFIRYNLSQVVKLRVMPKLRFYWDDTPERAERIEALLEIIRQERESSGEPLNESEDNDDISD</sequence>
<evidence type="ECO:0000313" key="4">
    <source>
        <dbReference type="Proteomes" id="UP000195514"/>
    </source>
</evidence>
<keyword evidence="2" id="KW-0963">Cytoplasm</keyword>
<dbReference type="InterPro" id="IPR000238">
    <property type="entry name" value="RbfA"/>
</dbReference>
<dbReference type="HAMAP" id="MF_00003">
    <property type="entry name" value="RbfA"/>
    <property type="match status" value="1"/>
</dbReference>
<dbReference type="KEGG" id="abat:CFX1CAM_0709"/>
<name>A0A1Y6K2B3_9CHLR</name>
<dbReference type="GO" id="GO:0030490">
    <property type="term" value="P:maturation of SSU-rRNA"/>
    <property type="evidence" value="ECO:0007669"/>
    <property type="project" value="UniProtKB-UniRule"/>
</dbReference>
<dbReference type="PANTHER" id="PTHR33515:SF1">
    <property type="entry name" value="RIBOSOME-BINDING FACTOR A, CHLOROPLASTIC-RELATED"/>
    <property type="match status" value="1"/>
</dbReference>
<dbReference type="GO" id="GO:0005829">
    <property type="term" value="C:cytosol"/>
    <property type="evidence" value="ECO:0007669"/>
    <property type="project" value="TreeGrafter"/>
</dbReference>
<evidence type="ECO:0000313" key="3">
    <source>
        <dbReference type="EMBL" id="SMX53774.1"/>
    </source>
</evidence>
<dbReference type="GO" id="GO:0043024">
    <property type="term" value="F:ribosomal small subunit binding"/>
    <property type="evidence" value="ECO:0007669"/>
    <property type="project" value="TreeGrafter"/>
</dbReference>
<dbReference type="AlphaFoldDB" id="A0A1Y6K2B3"/>
<dbReference type="OrthoDB" id="307788at2"/>
<dbReference type="InterPro" id="IPR015946">
    <property type="entry name" value="KH_dom-like_a/b"/>
</dbReference>
<comment type="subunit">
    <text evidence="2">Monomer. Binds 30S ribosomal subunits, but not 50S ribosomal subunits or 70S ribosomes.</text>
</comment>
<protein>
    <recommendedName>
        <fullName evidence="2">Ribosome-binding factor A</fullName>
    </recommendedName>
</protein>
<organism evidence="3 4">
    <name type="scientific">Candidatus Brevifilum fermentans</name>
    <dbReference type="NCBI Taxonomy" id="1986204"/>
    <lineage>
        <taxon>Bacteria</taxon>
        <taxon>Bacillati</taxon>
        <taxon>Chloroflexota</taxon>
        <taxon>Anaerolineae</taxon>
        <taxon>Anaerolineales</taxon>
        <taxon>Anaerolineaceae</taxon>
        <taxon>Candidatus Brevifilum</taxon>
    </lineage>
</organism>
<dbReference type="InterPro" id="IPR020053">
    <property type="entry name" value="Ribosome-bd_factorA_CS"/>
</dbReference>
<dbReference type="SUPFAM" id="SSF89919">
    <property type="entry name" value="Ribosome-binding factor A, RbfA"/>
    <property type="match status" value="1"/>
</dbReference>
<keyword evidence="1 2" id="KW-0690">Ribosome biogenesis</keyword>
<accession>A0A1Y6K2B3</accession>
<reference evidence="4" key="1">
    <citation type="submission" date="2017-05" db="EMBL/GenBank/DDBJ databases">
        <authorList>
            <person name="Kirkegaard R."/>
            <person name="Mcilroy J S."/>
        </authorList>
    </citation>
    <scope>NUCLEOTIDE SEQUENCE [LARGE SCALE GENOMIC DNA]</scope>
</reference>
<evidence type="ECO:0000256" key="1">
    <source>
        <dbReference type="ARBA" id="ARBA00022517"/>
    </source>
</evidence>
<keyword evidence="4" id="KW-1185">Reference proteome</keyword>
<dbReference type="PANTHER" id="PTHR33515">
    <property type="entry name" value="RIBOSOME-BINDING FACTOR A, CHLOROPLASTIC-RELATED"/>
    <property type="match status" value="1"/>
</dbReference>
<dbReference type="NCBIfam" id="TIGR00082">
    <property type="entry name" value="rbfA"/>
    <property type="match status" value="1"/>
</dbReference>
<dbReference type="Pfam" id="PF02033">
    <property type="entry name" value="RBFA"/>
    <property type="match status" value="1"/>
</dbReference>
<dbReference type="Proteomes" id="UP000195514">
    <property type="component" value="Chromosome I"/>
</dbReference>
<dbReference type="RefSeq" id="WP_087861694.1">
    <property type="nucleotide sequence ID" value="NZ_LT859958.1"/>
</dbReference>
<evidence type="ECO:0000256" key="2">
    <source>
        <dbReference type="HAMAP-Rule" id="MF_00003"/>
    </source>
</evidence>